<evidence type="ECO:0000256" key="2">
    <source>
        <dbReference type="SAM" id="MobiDB-lite"/>
    </source>
</evidence>
<dbReference type="AlphaFoldDB" id="Q2RTH8"/>
<evidence type="ECO:0000313" key="4">
    <source>
        <dbReference type="EMBL" id="ABC22567.1"/>
    </source>
</evidence>
<dbReference type="SMART" id="SM00257">
    <property type="entry name" value="LysM"/>
    <property type="match status" value="2"/>
</dbReference>
<dbReference type="PANTHER" id="PTHR21666:SF263">
    <property type="entry name" value="MUREIN HYDROLASE ACTIVATOR NLPD"/>
    <property type="match status" value="1"/>
</dbReference>
<dbReference type="SUPFAM" id="SSF54106">
    <property type="entry name" value="LysM domain"/>
    <property type="match status" value="2"/>
</dbReference>
<dbReference type="Pfam" id="PF01551">
    <property type="entry name" value="Peptidase_M23"/>
    <property type="match status" value="1"/>
</dbReference>
<dbReference type="Proteomes" id="UP000001929">
    <property type="component" value="Chromosome"/>
</dbReference>
<dbReference type="GO" id="GO:0004222">
    <property type="term" value="F:metalloendopeptidase activity"/>
    <property type="evidence" value="ECO:0007669"/>
    <property type="project" value="TreeGrafter"/>
</dbReference>
<dbReference type="eggNOG" id="COG1388">
    <property type="taxonomic scope" value="Bacteria"/>
</dbReference>
<feature type="compositionally biased region" description="Low complexity" evidence="2">
    <location>
        <begin position="214"/>
        <end position="270"/>
    </location>
</feature>
<dbReference type="CDD" id="cd12797">
    <property type="entry name" value="M23_peptidase"/>
    <property type="match status" value="1"/>
</dbReference>
<proteinExistence type="inferred from homology"/>
<accession>Q2RTH8</accession>
<dbReference type="KEGG" id="rru:Rru_A1767"/>
<feature type="region of interest" description="Disordered" evidence="2">
    <location>
        <begin position="446"/>
        <end position="465"/>
    </location>
</feature>
<dbReference type="Gene3D" id="3.10.350.10">
    <property type="entry name" value="LysM domain"/>
    <property type="match status" value="2"/>
</dbReference>
<reference evidence="4 5" key="1">
    <citation type="journal article" date="2011" name="Stand. Genomic Sci.">
        <title>Complete genome sequence of Rhodospirillum rubrum type strain (S1).</title>
        <authorList>
            <person name="Munk A.C."/>
            <person name="Copeland A."/>
            <person name="Lucas S."/>
            <person name="Lapidus A."/>
            <person name="Del Rio T.G."/>
            <person name="Barry K."/>
            <person name="Detter J.C."/>
            <person name="Hammon N."/>
            <person name="Israni S."/>
            <person name="Pitluck S."/>
            <person name="Brettin T."/>
            <person name="Bruce D."/>
            <person name="Han C."/>
            <person name="Tapia R."/>
            <person name="Gilna P."/>
            <person name="Schmutz J."/>
            <person name="Larimer F."/>
            <person name="Land M."/>
            <person name="Kyrpides N.C."/>
            <person name="Mavromatis K."/>
            <person name="Richardson P."/>
            <person name="Rohde M."/>
            <person name="Goker M."/>
            <person name="Klenk H.P."/>
            <person name="Zhang Y."/>
            <person name="Roberts G.P."/>
            <person name="Reslewic S."/>
            <person name="Schwartz D.C."/>
        </authorList>
    </citation>
    <scope>NUCLEOTIDE SEQUENCE [LARGE SCALE GENOMIC DNA]</scope>
    <source>
        <strain evidence="5">ATCC 11170 / ATH 1.1.1 / DSM 467 / LMG 4362 / NCIMB 8255 / S1</strain>
    </source>
</reference>
<protein>
    <submittedName>
        <fullName evidence="4">Peptidase M23B</fullName>
    </submittedName>
</protein>
<feature type="region of interest" description="Disordered" evidence="2">
    <location>
        <begin position="214"/>
        <end position="338"/>
    </location>
</feature>
<feature type="compositionally biased region" description="Polar residues" evidence="2">
    <location>
        <begin position="271"/>
        <end position="287"/>
    </location>
</feature>
<sequence length="465" mass="46876">MSAPLPPLMPWRPIVGADQHPYSGAMTSSAQNISRPSPRLPSVRAAALTVALGLAVASCGGGSSDFGPTPDSERQARSYTVAQGDTVYAVSRRFGIPVPAIIKENALSPPFILHIGQVLRLPGQKIHTVARGDTLYSIAKRYSIDMNRLARLNAIDDTNLIKVGQALSIPGEEAPPSDGDEALAATSIPVARESLPPPSAYPGAAAYPGTAAYPGSQTAQAAPPASPHAAPTSVWVAPGGPAAAPSPATQAPAGSPSPAQGANGASPAQGVTGSSPAQGATASSPAQGATGVLRPPPSAAPPLTTQPAPPMAAPAPVSPTPATAHGPVPTPPERSGAFAWPVRGTVLSGFGATPKGQHNDGINIAAPRGTPVTAAETGVVAYAGNEIRGFGNLLLIKHEGGFMTAYAHNDALLVKRGETVSRGQTIARVGSSGGVGAPQIHFEIRRNGKPIDPTPYLTGQKVASR</sequence>
<comment type="similarity">
    <text evidence="1">Belongs to the E.coli NlpD/Haemophilus LppB family.</text>
</comment>
<organism evidence="4 5">
    <name type="scientific">Rhodospirillum rubrum (strain ATCC 11170 / ATH 1.1.1 / DSM 467 / LMG 4362 / NCIMB 8255 / S1)</name>
    <dbReference type="NCBI Taxonomy" id="269796"/>
    <lineage>
        <taxon>Bacteria</taxon>
        <taxon>Pseudomonadati</taxon>
        <taxon>Pseudomonadota</taxon>
        <taxon>Alphaproteobacteria</taxon>
        <taxon>Rhodospirillales</taxon>
        <taxon>Rhodospirillaceae</taxon>
        <taxon>Rhodospirillum</taxon>
    </lineage>
</organism>
<dbReference type="Pfam" id="PF01476">
    <property type="entry name" value="LysM"/>
    <property type="match status" value="2"/>
</dbReference>
<dbReference type="PANTHER" id="PTHR21666">
    <property type="entry name" value="PEPTIDASE-RELATED"/>
    <property type="match status" value="1"/>
</dbReference>
<dbReference type="InterPro" id="IPR016047">
    <property type="entry name" value="M23ase_b-sheet_dom"/>
</dbReference>
<dbReference type="InterPro" id="IPR050570">
    <property type="entry name" value="Cell_wall_metabolism_enzyme"/>
</dbReference>
<evidence type="ECO:0000259" key="3">
    <source>
        <dbReference type="PROSITE" id="PS51782"/>
    </source>
</evidence>
<keyword evidence="5" id="KW-1185">Reference proteome</keyword>
<dbReference type="CDD" id="cd00118">
    <property type="entry name" value="LysM"/>
    <property type="match status" value="2"/>
</dbReference>
<dbReference type="STRING" id="269796.Rru_A1767"/>
<feature type="compositionally biased region" description="Pro residues" evidence="2">
    <location>
        <begin position="307"/>
        <end position="319"/>
    </location>
</feature>
<dbReference type="InterPro" id="IPR018392">
    <property type="entry name" value="LysM"/>
</dbReference>
<dbReference type="SUPFAM" id="SSF51261">
    <property type="entry name" value="Duplicated hybrid motif"/>
    <property type="match status" value="1"/>
</dbReference>
<dbReference type="InterPro" id="IPR011055">
    <property type="entry name" value="Dup_hybrid_motif"/>
</dbReference>
<dbReference type="HOGENOM" id="CLU_029425_0_0_5"/>
<feature type="domain" description="LysM" evidence="3">
    <location>
        <begin position="77"/>
        <end position="121"/>
    </location>
</feature>
<dbReference type="EnsemblBacteria" id="ABC22567">
    <property type="protein sequence ID" value="ABC22567"/>
    <property type="gene ID" value="Rru_A1767"/>
</dbReference>
<dbReference type="PATRIC" id="fig|269796.9.peg.1845"/>
<dbReference type="Gene3D" id="2.70.70.10">
    <property type="entry name" value="Glucose Permease (Domain IIA)"/>
    <property type="match status" value="1"/>
</dbReference>
<evidence type="ECO:0000313" key="5">
    <source>
        <dbReference type="Proteomes" id="UP000001929"/>
    </source>
</evidence>
<dbReference type="eggNOG" id="COG0739">
    <property type="taxonomic scope" value="Bacteria"/>
</dbReference>
<gene>
    <name evidence="4" type="ordered locus">Rru_A1767</name>
</gene>
<feature type="domain" description="LysM" evidence="3">
    <location>
        <begin position="125"/>
        <end position="169"/>
    </location>
</feature>
<evidence type="ECO:0000256" key="1">
    <source>
        <dbReference type="ARBA" id="ARBA00038420"/>
    </source>
</evidence>
<dbReference type="PROSITE" id="PS51782">
    <property type="entry name" value="LYSM"/>
    <property type="match status" value="2"/>
</dbReference>
<name>Q2RTH8_RHORT</name>
<dbReference type="InterPro" id="IPR036779">
    <property type="entry name" value="LysM_dom_sf"/>
</dbReference>
<dbReference type="EMBL" id="CP000230">
    <property type="protein sequence ID" value="ABC22567.1"/>
    <property type="molecule type" value="Genomic_DNA"/>
</dbReference>